<dbReference type="Gene3D" id="2.60.40.10">
    <property type="entry name" value="Immunoglobulins"/>
    <property type="match status" value="2"/>
</dbReference>
<keyword evidence="2" id="KW-0732">Signal</keyword>
<accession>A0AAJ6ZMV0</accession>
<reference evidence="4" key="1">
    <citation type="submission" date="2025-08" db="UniProtKB">
        <authorList>
            <consortium name="RefSeq"/>
        </authorList>
    </citation>
    <scope>IDENTIFICATION</scope>
</reference>
<dbReference type="GeneID" id="106123920"/>
<feature type="domain" description="Ig-like" evidence="3">
    <location>
        <begin position="30"/>
        <end position="129"/>
    </location>
</feature>
<gene>
    <name evidence="4" type="primary">LOC106123920</name>
</gene>
<dbReference type="GO" id="GO:0030424">
    <property type="term" value="C:axon"/>
    <property type="evidence" value="ECO:0007669"/>
    <property type="project" value="TreeGrafter"/>
</dbReference>
<evidence type="ECO:0000256" key="2">
    <source>
        <dbReference type="SAM" id="SignalP"/>
    </source>
</evidence>
<dbReference type="GO" id="GO:0005886">
    <property type="term" value="C:plasma membrane"/>
    <property type="evidence" value="ECO:0007669"/>
    <property type="project" value="TreeGrafter"/>
</dbReference>
<dbReference type="GO" id="GO:0007156">
    <property type="term" value="P:homophilic cell adhesion via plasma membrane adhesion molecules"/>
    <property type="evidence" value="ECO:0007669"/>
    <property type="project" value="TreeGrafter"/>
</dbReference>
<organism evidence="4">
    <name type="scientific">Papilio xuthus</name>
    <name type="common">Asian swallowtail butterfly</name>
    <dbReference type="NCBI Taxonomy" id="66420"/>
    <lineage>
        <taxon>Eukaryota</taxon>
        <taxon>Metazoa</taxon>
        <taxon>Ecdysozoa</taxon>
        <taxon>Arthropoda</taxon>
        <taxon>Hexapoda</taxon>
        <taxon>Insecta</taxon>
        <taxon>Pterygota</taxon>
        <taxon>Neoptera</taxon>
        <taxon>Endopterygota</taxon>
        <taxon>Lepidoptera</taxon>
        <taxon>Glossata</taxon>
        <taxon>Ditrysia</taxon>
        <taxon>Papilionoidea</taxon>
        <taxon>Papilionidae</taxon>
        <taxon>Papilioninae</taxon>
        <taxon>Papilio</taxon>
    </lineage>
</organism>
<dbReference type="InterPro" id="IPR007110">
    <property type="entry name" value="Ig-like_dom"/>
</dbReference>
<dbReference type="RefSeq" id="XP_013175789.1">
    <property type="nucleotide sequence ID" value="XM_013320335.1"/>
</dbReference>
<dbReference type="PANTHER" id="PTHR10075">
    <property type="entry name" value="BASIGIN RELATED"/>
    <property type="match status" value="1"/>
</dbReference>
<feature type="signal peptide" evidence="2">
    <location>
        <begin position="1"/>
        <end position="17"/>
    </location>
</feature>
<dbReference type="InterPro" id="IPR036179">
    <property type="entry name" value="Ig-like_dom_sf"/>
</dbReference>
<dbReference type="InterPro" id="IPR013783">
    <property type="entry name" value="Ig-like_fold"/>
</dbReference>
<dbReference type="KEGG" id="pxu:106123920"/>
<dbReference type="AlphaFoldDB" id="A0AAJ6ZMV0"/>
<dbReference type="SUPFAM" id="SSF48726">
    <property type="entry name" value="Immunoglobulin"/>
    <property type="match status" value="2"/>
</dbReference>
<dbReference type="GO" id="GO:0007411">
    <property type="term" value="P:axon guidance"/>
    <property type="evidence" value="ECO:0007669"/>
    <property type="project" value="TreeGrafter"/>
</dbReference>
<proteinExistence type="predicted"/>
<dbReference type="GO" id="GO:0070593">
    <property type="term" value="P:dendrite self-avoidance"/>
    <property type="evidence" value="ECO:0007669"/>
    <property type="project" value="TreeGrafter"/>
</dbReference>
<sequence length="294" mass="30412">MSLQHVFFLAYVLKTYASDSASPELRDEPPSLVPLVPPESPVPLGPVLREVPPALVPVSATGARLRCTADGDPAPRISWLAADGSELSDEPGVRRVLGDGSLQVWVSGGGRGSQMLRCRAVNTRGAVLSHPVTLMSVPAGGLAAVVEARGAAAGGVAVLHCRTQGAGAGAVRDVVWYRSGAELDTAAGSVTILKLYLSRHRLSAEPRYFAAGDTLLIRDMSPADAAPYSCAPRTPRTPLAPHAARSLPAPLLLLPSGGRGGAPRLPATGELTAASGDRFCLTCAAPDFPPPHYT</sequence>
<dbReference type="PANTHER" id="PTHR10075:SF100">
    <property type="entry name" value="FASCICLIN-2"/>
    <property type="match status" value="1"/>
</dbReference>
<dbReference type="Proteomes" id="UP000694872">
    <property type="component" value="Unplaced"/>
</dbReference>
<keyword evidence="1" id="KW-0393">Immunoglobulin domain</keyword>
<protein>
    <submittedName>
        <fullName evidence="4">Protogenin-like</fullName>
    </submittedName>
</protein>
<feature type="domain" description="Ig-like" evidence="3">
    <location>
        <begin position="131"/>
        <end position="230"/>
    </location>
</feature>
<evidence type="ECO:0000259" key="3">
    <source>
        <dbReference type="PROSITE" id="PS50835"/>
    </source>
</evidence>
<name>A0AAJ6ZMV0_PAPXU</name>
<dbReference type="PROSITE" id="PS50835">
    <property type="entry name" value="IG_LIKE"/>
    <property type="match status" value="2"/>
</dbReference>
<dbReference type="GO" id="GO:0098632">
    <property type="term" value="F:cell-cell adhesion mediator activity"/>
    <property type="evidence" value="ECO:0007669"/>
    <property type="project" value="TreeGrafter"/>
</dbReference>
<evidence type="ECO:0000313" key="4">
    <source>
        <dbReference type="RefSeq" id="XP_013175789.1"/>
    </source>
</evidence>
<feature type="chain" id="PRO_5042485400" evidence="2">
    <location>
        <begin position="18"/>
        <end position="294"/>
    </location>
</feature>
<evidence type="ECO:0000256" key="1">
    <source>
        <dbReference type="ARBA" id="ARBA00023319"/>
    </source>
</evidence>